<feature type="compositionally biased region" description="Basic and acidic residues" evidence="1">
    <location>
        <begin position="1"/>
        <end position="17"/>
    </location>
</feature>
<evidence type="ECO:0000313" key="3">
    <source>
        <dbReference type="Proteomes" id="UP001500466"/>
    </source>
</evidence>
<proteinExistence type="predicted"/>
<dbReference type="EMBL" id="BAABHS010000065">
    <property type="protein sequence ID" value="GAA4996988.1"/>
    <property type="molecule type" value="Genomic_DNA"/>
</dbReference>
<organism evidence="2 3">
    <name type="scientific">Yinghuangia aomiensis</name>
    <dbReference type="NCBI Taxonomy" id="676205"/>
    <lineage>
        <taxon>Bacteria</taxon>
        <taxon>Bacillati</taxon>
        <taxon>Actinomycetota</taxon>
        <taxon>Actinomycetes</taxon>
        <taxon>Kitasatosporales</taxon>
        <taxon>Streptomycetaceae</taxon>
        <taxon>Yinghuangia</taxon>
    </lineage>
</organism>
<comment type="caution">
    <text evidence="2">The sequence shown here is derived from an EMBL/GenBank/DDBJ whole genome shotgun (WGS) entry which is preliminary data.</text>
</comment>
<evidence type="ECO:0000256" key="1">
    <source>
        <dbReference type="SAM" id="MobiDB-lite"/>
    </source>
</evidence>
<sequence length="651" mass="70680">MQDAGARFRDHNGDAHRALVSGRQARADAARLRDKAADYNTEREGIPDGTESDEGDDEAQTPLDALRRGYERAQTAESVLADRVPWLEEQVSEARQQLARRPPEVRAHAQLLLTSPVGQGPASRHNALEHARTSVEDAVGRQSSAETQAQRLEGELAHVEQLHAQPPRRILPNAPTTSEEASLLREQQEVLAQEALRRWNRADELIKKLDHQREHAHARMTLLSTLSDSLPSPQEIESAEFRGDDTRARAETTAARDKLAAAQQGVIEAESELNTAVDGLRRTASLGADQTILSEALAALVKESLSLLGKAERASQMTTASGSRSGQRVLRIRFDCPTDHDLVAYSERVVRKGLKPEGMALLKEAVHEAADPRGFSVKALKPTDDDTGITEGISRLAKWSGGEKLTVCVALYRTLAAHTGRHGTSGGVLPLDNPIGRASSAPLIRLQQNVAASHGVQLVYTTGVKDPAAVIRFPNIIRLDNRGGRTKNRRYIVPDTPPLDPNSTPTGGPAQRASIITGSESRTTTTQTAHPPRRPTGGHVTAPLTPLAAELAAVIRTNPGKRVPTELLAKAAIQYAPELVGHPVWPHRFRAALYELHSFGTIALPATVSRTGWDRCTHPPPPHWVIRTAAPQTTVEPPPRRVWPHALEAAG</sequence>
<feature type="compositionally biased region" description="Acidic residues" evidence="1">
    <location>
        <begin position="50"/>
        <end position="59"/>
    </location>
</feature>
<reference evidence="3" key="1">
    <citation type="journal article" date="2019" name="Int. J. Syst. Evol. Microbiol.">
        <title>The Global Catalogue of Microorganisms (GCM) 10K type strain sequencing project: providing services to taxonomists for standard genome sequencing and annotation.</title>
        <authorList>
            <consortium name="The Broad Institute Genomics Platform"/>
            <consortium name="The Broad Institute Genome Sequencing Center for Infectious Disease"/>
            <person name="Wu L."/>
            <person name="Ma J."/>
        </authorList>
    </citation>
    <scope>NUCLEOTIDE SEQUENCE [LARGE SCALE GENOMIC DNA]</scope>
    <source>
        <strain evidence="3">JCM 17986</strain>
    </source>
</reference>
<dbReference type="Proteomes" id="UP001500466">
    <property type="component" value="Unassembled WGS sequence"/>
</dbReference>
<keyword evidence="3" id="KW-1185">Reference proteome</keyword>
<evidence type="ECO:0000313" key="2">
    <source>
        <dbReference type="EMBL" id="GAA4996988.1"/>
    </source>
</evidence>
<feature type="region of interest" description="Disordered" evidence="1">
    <location>
        <begin position="1"/>
        <end position="62"/>
    </location>
</feature>
<feature type="compositionally biased region" description="Basic and acidic residues" evidence="1">
    <location>
        <begin position="25"/>
        <end position="46"/>
    </location>
</feature>
<name>A0ABP9IFZ3_9ACTN</name>
<protein>
    <submittedName>
        <fullName evidence="2">Uncharacterized protein</fullName>
    </submittedName>
</protein>
<feature type="region of interest" description="Disordered" evidence="1">
    <location>
        <begin position="487"/>
        <end position="539"/>
    </location>
</feature>
<gene>
    <name evidence="2" type="ORF">GCM10023205_82810</name>
</gene>
<accession>A0ABP9IFZ3</accession>